<dbReference type="Proteomes" id="UP001589797">
    <property type="component" value="Unassembled WGS sequence"/>
</dbReference>
<evidence type="ECO:0000313" key="3">
    <source>
        <dbReference type="Proteomes" id="UP001589797"/>
    </source>
</evidence>
<dbReference type="Gene3D" id="3.40.1350.10">
    <property type="match status" value="1"/>
</dbReference>
<keyword evidence="3" id="KW-1185">Reference proteome</keyword>
<organism evidence="2 3">
    <name type="scientific">Fontibacter flavus</name>
    <dbReference type="NCBI Taxonomy" id="654838"/>
    <lineage>
        <taxon>Bacteria</taxon>
        <taxon>Pseudomonadati</taxon>
        <taxon>Bacteroidota</taxon>
        <taxon>Cytophagia</taxon>
        <taxon>Cytophagales</taxon>
        <taxon>Cyclobacteriaceae</taxon>
        <taxon>Fontibacter</taxon>
    </lineage>
</organism>
<dbReference type="InterPro" id="IPR007560">
    <property type="entry name" value="Restrct_endonuc_IV_Mrr"/>
</dbReference>
<comment type="caution">
    <text evidence="2">The sequence shown here is derived from an EMBL/GenBank/DDBJ whole genome shotgun (WGS) entry which is preliminary data.</text>
</comment>
<dbReference type="InterPro" id="IPR011335">
    <property type="entry name" value="Restrct_endonuc-II-like"/>
</dbReference>
<accession>A0ABV6FVA7</accession>
<keyword evidence="2" id="KW-0540">Nuclease</keyword>
<dbReference type="GO" id="GO:0004519">
    <property type="term" value="F:endonuclease activity"/>
    <property type="evidence" value="ECO:0007669"/>
    <property type="project" value="UniProtKB-KW"/>
</dbReference>
<evidence type="ECO:0000313" key="2">
    <source>
        <dbReference type="EMBL" id="MFC0263809.1"/>
    </source>
</evidence>
<proteinExistence type="predicted"/>
<evidence type="ECO:0000259" key="1">
    <source>
        <dbReference type="Pfam" id="PF04471"/>
    </source>
</evidence>
<sequence length="276" mass="31794">MTSKDFEKYVNQLLNIYGYTSINPTNKVKGRGTTHQIDAIGVSKFTQVFSYPITLVTEAKFYSSKRPIGIEIIRNFYGVLNDIKQNLPNKFTIPEISKNTYINGTSNVIGVIISTTSFSSFARAFAYSHGIFMVSMGYIKKDSNLYFGNIGGELVLIQIPKKLIFESLIEKNRRIKLTYLTQNKSLILFEREKLSAILILKKVLVFNNEDSTFIENTEEFPQDVKTYLYDINVLEWNMTFRTITQNKIDNNNGLKIEIPEINDYLNIDILEIQNRI</sequence>
<dbReference type="SUPFAM" id="SSF52980">
    <property type="entry name" value="Restriction endonuclease-like"/>
    <property type="match status" value="1"/>
</dbReference>
<dbReference type="EMBL" id="JBHLWI010000038">
    <property type="protein sequence ID" value="MFC0263809.1"/>
    <property type="molecule type" value="Genomic_DNA"/>
</dbReference>
<keyword evidence="2" id="KW-0255">Endonuclease</keyword>
<dbReference type="RefSeq" id="WP_382388319.1">
    <property type="nucleotide sequence ID" value="NZ_JBHLWI010000038.1"/>
</dbReference>
<reference evidence="2 3" key="1">
    <citation type="submission" date="2024-09" db="EMBL/GenBank/DDBJ databases">
        <authorList>
            <person name="Sun Q."/>
            <person name="Mori K."/>
        </authorList>
    </citation>
    <scope>NUCLEOTIDE SEQUENCE [LARGE SCALE GENOMIC DNA]</scope>
    <source>
        <strain evidence="2 3">CCM 7650</strain>
    </source>
</reference>
<gene>
    <name evidence="2" type="ORF">ACFFIP_14035</name>
</gene>
<name>A0ABV6FVA7_9BACT</name>
<dbReference type="EC" id="3.1.21.-" evidence="2"/>
<feature type="domain" description="Restriction endonuclease type IV Mrr" evidence="1">
    <location>
        <begin position="1"/>
        <end position="83"/>
    </location>
</feature>
<dbReference type="Pfam" id="PF04471">
    <property type="entry name" value="Mrr_cat"/>
    <property type="match status" value="1"/>
</dbReference>
<dbReference type="GO" id="GO:0016787">
    <property type="term" value="F:hydrolase activity"/>
    <property type="evidence" value="ECO:0007669"/>
    <property type="project" value="UniProtKB-KW"/>
</dbReference>
<protein>
    <submittedName>
        <fullName evidence="2">Restriction endonuclease</fullName>
        <ecNumber evidence="2">3.1.21.-</ecNumber>
    </submittedName>
</protein>
<dbReference type="InterPro" id="IPR011856">
    <property type="entry name" value="tRNA_endonuc-like_dom_sf"/>
</dbReference>
<keyword evidence="2" id="KW-0378">Hydrolase</keyword>